<protein>
    <submittedName>
        <fullName evidence="1">Uncharacterized protein</fullName>
    </submittedName>
</protein>
<dbReference type="AlphaFoldDB" id="A0A0E9WZG1"/>
<reference evidence="1" key="1">
    <citation type="submission" date="2014-11" db="EMBL/GenBank/DDBJ databases">
        <authorList>
            <person name="Amaro Gonzalez C."/>
        </authorList>
    </citation>
    <scope>NUCLEOTIDE SEQUENCE</scope>
</reference>
<name>A0A0E9WZG1_ANGAN</name>
<organism evidence="1">
    <name type="scientific">Anguilla anguilla</name>
    <name type="common">European freshwater eel</name>
    <name type="synonym">Muraena anguilla</name>
    <dbReference type="NCBI Taxonomy" id="7936"/>
    <lineage>
        <taxon>Eukaryota</taxon>
        <taxon>Metazoa</taxon>
        <taxon>Chordata</taxon>
        <taxon>Craniata</taxon>
        <taxon>Vertebrata</taxon>
        <taxon>Euteleostomi</taxon>
        <taxon>Actinopterygii</taxon>
        <taxon>Neopterygii</taxon>
        <taxon>Teleostei</taxon>
        <taxon>Anguilliformes</taxon>
        <taxon>Anguillidae</taxon>
        <taxon>Anguilla</taxon>
    </lineage>
</organism>
<proteinExistence type="predicted"/>
<sequence length="62" mass="6772">MDLSRTVGKNLTGLHRTLTSTPSNTFGISWKANCKPGLIAQSMTDLTNALLVEWKQIPVAML</sequence>
<reference evidence="1" key="2">
    <citation type="journal article" date="2015" name="Fish Shellfish Immunol.">
        <title>Early steps in the European eel (Anguilla anguilla)-Vibrio vulnificus interaction in the gills: Role of the RtxA13 toxin.</title>
        <authorList>
            <person name="Callol A."/>
            <person name="Pajuelo D."/>
            <person name="Ebbesson L."/>
            <person name="Teles M."/>
            <person name="MacKenzie S."/>
            <person name="Amaro C."/>
        </authorList>
    </citation>
    <scope>NUCLEOTIDE SEQUENCE</scope>
</reference>
<accession>A0A0E9WZG1</accession>
<evidence type="ECO:0000313" key="1">
    <source>
        <dbReference type="EMBL" id="JAH94813.1"/>
    </source>
</evidence>
<dbReference type="EMBL" id="GBXM01013764">
    <property type="protein sequence ID" value="JAH94813.1"/>
    <property type="molecule type" value="Transcribed_RNA"/>
</dbReference>